<evidence type="ECO:0000256" key="1">
    <source>
        <dbReference type="ARBA" id="ARBA00022679"/>
    </source>
</evidence>
<accession>A0A7W8D3Q6</accession>
<proteinExistence type="predicted"/>
<dbReference type="PANTHER" id="PTHR10584">
    <property type="entry name" value="SUGAR KINASE"/>
    <property type="match status" value="1"/>
</dbReference>
<dbReference type="Proteomes" id="UP000521313">
    <property type="component" value="Unassembled WGS sequence"/>
</dbReference>
<dbReference type="EMBL" id="JACHHD010000016">
    <property type="protein sequence ID" value="MBB5185507.1"/>
    <property type="molecule type" value="Genomic_DNA"/>
</dbReference>
<keyword evidence="1" id="KW-0808">Transferase</keyword>
<comment type="caution">
    <text evidence="4">The sequence shown here is derived from an EMBL/GenBank/DDBJ whole genome shotgun (WGS) entry which is preliminary data.</text>
</comment>
<dbReference type="Pfam" id="PF00294">
    <property type="entry name" value="PfkB"/>
    <property type="match status" value="1"/>
</dbReference>
<dbReference type="AlphaFoldDB" id="A0A7W8D3Q6"/>
<evidence type="ECO:0000259" key="3">
    <source>
        <dbReference type="Pfam" id="PF00294"/>
    </source>
</evidence>
<dbReference type="Gene3D" id="3.40.1190.20">
    <property type="match status" value="1"/>
</dbReference>
<protein>
    <submittedName>
        <fullName evidence="4">Sugar/nucleoside kinase (Ribokinase family)</fullName>
    </submittedName>
</protein>
<evidence type="ECO:0000313" key="5">
    <source>
        <dbReference type="Proteomes" id="UP000521313"/>
    </source>
</evidence>
<dbReference type="InterPro" id="IPR029056">
    <property type="entry name" value="Ribokinase-like"/>
</dbReference>
<dbReference type="InterPro" id="IPR011611">
    <property type="entry name" value="PfkB_dom"/>
</dbReference>
<evidence type="ECO:0000313" key="4">
    <source>
        <dbReference type="EMBL" id="MBB5185507.1"/>
    </source>
</evidence>
<feature type="domain" description="Carbohydrate kinase PfkB" evidence="3">
    <location>
        <begin position="7"/>
        <end position="274"/>
    </location>
</feature>
<dbReference type="GO" id="GO:0016301">
    <property type="term" value="F:kinase activity"/>
    <property type="evidence" value="ECO:0007669"/>
    <property type="project" value="UniProtKB-KW"/>
</dbReference>
<evidence type="ECO:0000256" key="2">
    <source>
        <dbReference type="ARBA" id="ARBA00022777"/>
    </source>
</evidence>
<dbReference type="SUPFAM" id="SSF53613">
    <property type="entry name" value="Ribokinase-like"/>
    <property type="match status" value="1"/>
</dbReference>
<dbReference type="RefSeq" id="WP_183376526.1">
    <property type="nucleotide sequence ID" value="NZ_JACHHD010000016.1"/>
</dbReference>
<dbReference type="PANTHER" id="PTHR10584:SF166">
    <property type="entry name" value="RIBOKINASE"/>
    <property type="match status" value="1"/>
</dbReference>
<name>A0A7W8D3Q6_9FIRM</name>
<gene>
    <name evidence="4" type="ORF">HNQ43_001564</name>
</gene>
<sequence length="278" mass="31359">MSEKLILASCTCDVILYVDHLPLTCQDVKVKKRETKIGGCGYHVAKACEQSLLACPCGTGMYGEFVKQALLQEDLSFYCPQVLEENGVCFCLIEPNGERTFMANHGAEYHFSPDILEDLPETEWVYVSGIDLEEKQNHCIIEYLKDKKRNVFFSPGPRVDQISSVLEEMLTLHPVLHMNKEECEAWTGQEFKKGMEMLWQKTRKLVIVTDAARGSYAYDHKLVYVPAQPVRSENVTGAGDTHAGSCLDGLSQNLDLETMLERANQKAKEKITKKEGVR</sequence>
<reference evidence="4 5" key="1">
    <citation type="submission" date="2020-08" db="EMBL/GenBank/DDBJ databases">
        <title>Genomic Encyclopedia of Type Strains, Phase IV (KMG-IV): sequencing the most valuable type-strain genomes for metagenomic binning, comparative biology and taxonomic classification.</title>
        <authorList>
            <person name="Goeker M."/>
        </authorList>
    </citation>
    <scope>NUCLEOTIDE SEQUENCE [LARGE SCALE GENOMIC DNA]</scope>
    <source>
        <strain evidence="4 5">DSM 26963</strain>
    </source>
</reference>
<keyword evidence="2 4" id="KW-0418">Kinase</keyword>
<dbReference type="GO" id="GO:0005829">
    <property type="term" value="C:cytosol"/>
    <property type="evidence" value="ECO:0007669"/>
    <property type="project" value="TreeGrafter"/>
</dbReference>
<organism evidence="4 5">
    <name type="scientific">Faecalicoccus acidiformans</name>
    <dbReference type="NCBI Taxonomy" id="915173"/>
    <lineage>
        <taxon>Bacteria</taxon>
        <taxon>Bacillati</taxon>
        <taxon>Bacillota</taxon>
        <taxon>Erysipelotrichia</taxon>
        <taxon>Erysipelotrichales</taxon>
        <taxon>Erysipelotrichaceae</taxon>
        <taxon>Faecalicoccus</taxon>
    </lineage>
</organism>